<gene>
    <name evidence="2" type="ORF">JFN87_22035</name>
</gene>
<evidence type="ECO:0000259" key="1">
    <source>
        <dbReference type="Pfam" id="PF01636"/>
    </source>
</evidence>
<dbReference type="AlphaFoldDB" id="A0A940MH25"/>
<name>A0A940MH25_9ACTN</name>
<proteinExistence type="predicted"/>
<dbReference type="Gene3D" id="3.90.1200.10">
    <property type="match status" value="1"/>
</dbReference>
<accession>A0A940MH25</accession>
<protein>
    <submittedName>
        <fullName evidence="2">Aminoglycoside phosphotransferase family protein</fullName>
    </submittedName>
</protein>
<evidence type="ECO:0000313" key="3">
    <source>
        <dbReference type="Proteomes" id="UP000670475"/>
    </source>
</evidence>
<dbReference type="SUPFAM" id="SSF56112">
    <property type="entry name" value="Protein kinase-like (PK-like)"/>
    <property type="match status" value="1"/>
</dbReference>
<dbReference type="InterPro" id="IPR052077">
    <property type="entry name" value="CcrZ_PhaseVar_Mediator"/>
</dbReference>
<organism evidence="2 3">
    <name type="scientific">Streptomyces montanisoli</name>
    <dbReference type="NCBI Taxonomy" id="2798581"/>
    <lineage>
        <taxon>Bacteria</taxon>
        <taxon>Bacillati</taxon>
        <taxon>Actinomycetota</taxon>
        <taxon>Actinomycetes</taxon>
        <taxon>Kitasatosporales</taxon>
        <taxon>Streptomycetaceae</taxon>
        <taxon>Streptomyces</taxon>
    </lineage>
</organism>
<feature type="domain" description="Aminoglycoside phosphotransferase" evidence="1">
    <location>
        <begin position="75"/>
        <end position="266"/>
    </location>
</feature>
<dbReference type="Proteomes" id="UP000670475">
    <property type="component" value="Unassembled WGS sequence"/>
</dbReference>
<dbReference type="RefSeq" id="WP_209342512.1">
    <property type="nucleotide sequence ID" value="NZ_JAGIQL010000101.1"/>
</dbReference>
<comment type="caution">
    <text evidence="2">The sequence shown here is derived from an EMBL/GenBank/DDBJ whole genome shotgun (WGS) entry which is preliminary data.</text>
</comment>
<keyword evidence="3" id="KW-1185">Reference proteome</keyword>
<reference evidence="2" key="1">
    <citation type="submission" date="2021-03" db="EMBL/GenBank/DDBJ databases">
        <title>Whole genome sequence of Streptomyces bomunensis MMS17-BM035.</title>
        <authorList>
            <person name="Lee J.H."/>
        </authorList>
    </citation>
    <scope>NUCLEOTIDE SEQUENCE</scope>
    <source>
        <strain evidence="2">MMS17-BM035</strain>
    </source>
</reference>
<dbReference type="EMBL" id="JAGIQL010000101">
    <property type="protein sequence ID" value="MBP0460151.1"/>
    <property type="molecule type" value="Genomic_DNA"/>
</dbReference>
<dbReference type="InterPro" id="IPR002575">
    <property type="entry name" value="Aminoglycoside_PTrfase"/>
</dbReference>
<sequence length="375" mass="40170">MREVSEHPVDTWDALFRSIGTGAEPLTGYYHFNYAVALPTALAGAVALPAGSPVKLRVPIPRAPQFNLRIWPESELLAAVEGRVAGAPRVLARRAAFSVHSFADGDSMLAACGAGGPVTRASIERVGGLLRQTVAVPRSVLPPLPPGWPADGDCDGFLHALVDFAECEVKGRNGHAFRDLFAALGVPGDAFARVRARAGAMGRRPFVLVHTDVHRGNLIVGADGGLALIDWELALYGDPVYELATHLSRMRYTRRVERRAAYRAWRAAVEDGCPGALAGHRHALSVYLGLEAVQSLYTDVIRSMYLLTRSPDDPSVARAVASRIHAVLHAARGPAGLGRVPDAERVSAVCLEWLRGRSARAPRRGRADDGAWSAA</sequence>
<dbReference type="PANTHER" id="PTHR40086:SF1">
    <property type="entry name" value="CELL CYCLE REGULATOR CCRZ"/>
    <property type="match status" value="1"/>
</dbReference>
<dbReference type="InterPro" id="IPR011009">
    <property type="entry name" value="Kinase-like_dom_sf"/>
</dbReference>
<dbReference type="PANTHER" id="PTHR40086">
    <property type="entry name" value="PHOSPHOTRANSFERASE YTMP-RELATED"/>
    <property type="match status" value="1"/>
</dbReference>
<dbReference type="Pfam" id="PF01636">
    <property type="entry name" value="APH"/>
    <property type="match status" value="1"/>
</dbReference>
<evidence type="ECO:0000313" key="2">
    <source>
        <dbReference type="EMBL" id="MBP0460151.1"/>
    </source>
</evidence>